<sequence>MHLILTGATGTVGTPILLRGADGCIWAQGTSQTSVSEKEYIRITHDFPVAAAKAFAALSDTGKFNFVHVSGKGAESNISLYGRTKALTETALLELPNIPTYSTLRVFNVRPAYVDAPEYQPRPGIGRRVVYYGLAPILRKLTPGLVTPTDVLSKVCVDLATGDGTPKPKESADVLADGRTLLPAAIRRFGRV</sequence>
<accession>A0A8H6X9D0</accession>
<keyword evidence="2" id="KW-1185">Reference proteome</keyword>
<comment type="caution">
    <text evidence="1">The sequence shown here is derived from an EMBL/GenBank/DDBJ whole genome shotgun (WGS) entry which is preliminary data.</text>
</comment>
<evidence type="ECO:0000313" key="2">
    <source>
        <dbReference type="Proteomes" id="UP000620124"/>
    </source>
</evidence>
<organism evidence="1 2">
    <name type="scientific">Mycena venus</name>
    <dbReference type="NCBI Taxonomy" id="2733690"/>
    <lineage>
        <taxon>Eukaryota</taxon>
        <taxon>Fungi</taxon>
        <taxon>Dikarya</taxon>
        <taxon>Basidiomycota</taxon>
        <taxon>Agaricomycotina</taxon>
        <taxon>Agaricomycetes</taxon>
        <taxon>Agaricomycetidae</taxon>
        <taxon>Agaricales</taxon>
        <taxon>Marasmiineae</taxon>
        <taxon>Mycenaceae</taxon>
        <taxon>Mycena</taxon>
    </lineage>
</organism>
<proteinExistence type="predicted"/>
<dbReference type="OrthoDB" id="9975943at2759"/>
<dbReference type="EMBL" id="JACAZI010000023">
    <property type="protein sequence ID" value="KAF7336380.1"/>
    <property type="molecule type" value="Genomic_DNA"/>
</dbReference>
<dbReference type="SUPFAM" id="SSF51735">
    <property type="entry name" value="NAD(P)-binding Rossmann-fold domains"/>
    <property type="match status" value="1"/>
</dbReference>
<dbReference type="PANTHER" id="PTHR14097:SF8">
    <property type="entry name" value="NAD(P)-BINDING DOMAIN-CONTAINING PROTEIN"/>
    <property type="match status" value="1"/>
</dbReference>
<protein>
    <submittedName>
        <fullName evidence="1">NAD(P)-bd-dom domain-containing protein</fullName>
    </submittedName>
</protein>
<dbReference type="AlphaFoldDB" id="A0A8H6X9D0"/>
<dbReference type="PANTHER" id="PTHR14097">
    <property type="entry name" value="OXIDOREDUCTASE HTATIP2"/>
    <property type="match status" value="1"/>
</dbReference>
<dbReference type="InterPro" id="IPR036291">
    <property type="entry name" value="NAD(P)-bd_dom_sf"/>
</dbReference>
<dbReference type="Proteomes" id="UP000620124">
    <property type="component" value="Unassembled WGS sequence"/>
</dbReference>
<gene>
    <name evidence="1" type="ORF">MVEN_02186600</name>
</gene>
<reference evidence="1" key="1">
    <citation type="submission" date="2020-05" db="EMBL/GenBank/DDBJ databases">
        <title>Mycena genomes resolve the evolution of fungal bioluminescence.</title>
        <authorList>
            <person name="Tsai I.J."/>
        </authorList>
    </citation>
    <scope>NUCLEOTIDE SEQUENCE</scope>
    <source>
        <strain evidence="1">CCC161011</strain>
    </source>
</reference>
<dbReference type="Gene3D" id="3.40.50.720">
    <property type="entry name" value="NAD(P)-binding Rossmann-like Domain"/>
    <property type="match status" value="1"/>
</dbReference>
<name>A0A8H6X9D0_9AGAR</name>
<evidence type="ECO:0000313" key="1">
    <source>
        <dbReference type="EMBL" id="KAF7336380.1"/>
    </source>
</evidence>